<keyword evidence="1" id="KW-0472">Membrane</keyword>
<feature type="transmembrane region" description="Helical" evidence="1">
    <location>
        <begin position="53"/>
        <end position="73"/>
    </location>
</feature>
<dbReference type="AlphaFoldDB" id="A0AAV6NET7"/>
<evidence type="ECO:0008006" key="4">
    <source>
        <dbReference type="Google" id="ProtNLM"/>
    </source>
</evidence>
<reference evidence="2 3" key="1">
    <citation type="journal article" date="2021" name="Hortic Res">
        <title>The domestication of Cucurbita argyrosperma as revealed by the genome of its wild relative.</title>
        <authorList>
            <person name="Barrera-Redondo J."/>
            <person name="Sanchez-de la Vega G."/>
            <person name="Aguirre-Liguori J.A."/>
            <person name="Castellanos-Morales G."/>
            <person name="Gutierrez-Guerrero Y.T."/>
            <person name="Aguirre-Dugua X."/>
            <person name="Aguirre-Planter E."/>
            <person name="Tenaillon M.I."/>
            <person name="Lira-Saade R."/>
            <person name="Eguiarte L.E."/>
        </authorList>
    </citation>
    <scope>NUCLEOTIDE SEQUENCE [LARGE SCALE GENOMIC DNA]</scope>
    <source>
        <strain evidence="2">JBR-2021</strain>
    </source>
</reference>
<keyword evidence="1" id="KW-1133">Transmembrane helix</keyword>
<gene>
    <name evidence="2" type="ORF">SDJN03_10072</name>
</gene>
<evidence type="ECO:0000256" key="1">
    <source>
        <dbReference type="SAM" id="Phobius"/>
    </source>
</evidence>
<dbReference type="EMBL" id="JAGKQH010000006">
    <property type="protein sequence ID" value="KAG6596892.1"/>
    <property type="molecule type" value="Genomic_DNA"/>
</dbReference>
<protein>
    <recommendedName>
        <fullName evidence="4">Secreted protein</fullName>
    </recommendedName>
</protein>
<keyword evidence="1" id="KW-0812">Transmembrane</keyword>
<proteinExistence type="predicted"/>
<evidence type="ECO:0000313" key="3">
    <source>
        <dbReference type="Proteomes" id="UP000685013"/>
    </source>
</evidence>
<sequence length="120" mass="13301">MLSKNGKRRRGQKKFLCLIFGGIKWAGPVWWAFRDQSSVPFLRSLPLPSYSAAADAVLISFLSLISLSAAAAADAAVGLQLRIAGCTHRHFSVETNLTCDSSIVFQLCERRTSLRKCWRV</sequence>
<evidence type="ECO:0000313" key="2">
    <source>
        <dbReference type="EMBL" id="KAG6596892.1"/>
    </source>
</evidence>
<name>A0AAV6NET7_9ROSI</name>
<dbReference type="Proteomes" id="UP000685013">
    <property type="component" value="Chromosome 6"/>
</dbReference>
<comment type="caution">
    <text evidence="2">The sequence shown here is derived from an EMBL/GenBank/DDBJ whole genome shotgun (WGS) entry which is preliminary data.</text>
</comment>
<feature type="transmembrane region" description="Helical" evidence="1">
    <location>
        <begin position="15"/>
        <end position="33"/>
    </location>
</feature>
<accession>A0AAV6NET7</accession>
<feature type="non-terminal residue" evidence="2">
    <location>
        <position position="1"/>
    </location>
</feature>
<keyword evidence="3" id="KW-1185">Reference proteome</keyword>
<organism evidence="2 3">
    <name type="scientific">Cucurbita argyrosperma subsp. sororia</name>
    <dbReference type="NCBI Taxonomy" id="37648"/>
    <lineage>
        <taxon>Eukaryota</taxon>
        <taxon>Viridiplantae</taxon>
        <taxon>Streptophyta</taxon>
        <taxon>Embryophyta</taxon>
        <taxon>Tracheophyta</taxon>
        <taxon>Spermatophyta</taxon>
        <taxon>Magnoliopsida</taxon>
        <taxon>eudicotyledons</taxon>
        <taxon>Gunneridae</taxon>
        <taxon>Pentapetalae</taxon>
        <taxon>rosids</taxon>
        <taxon>fabids</taxon>
        <taxon>Cucurbitales</taxon>
        <taxon>Cucurbitaceae</taxon>
        <taxon>Cucurbiteae</taxon>
        <taxon>Cucurbita</taxon>
    </lineage>
</organism>